<gene>
    <name evidence="2" type="ORF">EDD63_11913</name>
</gene>
<evidence type="ECO:0000313" key="2">
    <source>
        <dbReference type="EMBL" id="TDW16847.1"/>
    </source>
</evidence>
<keyword evidence="1" id="KW-0732">Signal</keyword>
<dbReference type="PROSITE" id="PS51257">
    <property type="entry name" value="PROKAR_LIPOPROTEIN"/>
    <property type="match status" value="1"/>
</dbReference>
<keyword evidence="3" id="KW-1185">Reference proteome</keyword>
<protein>
    <recommendedName>
        <fullName evidence="4">DUF1307 domain-containing protein</fullName>
    </recommendedName>
</protein>
<name>A0A4R7ZGQ2_9FIRM</name>
<dbReference type="AlphaFoldDB" id="A0A4R7ZGQ2"/>
<reference evidence="2 3" key="1">
    <citation type="submission" date="2019-03" db="EMBL/GenBank/DDBJ databases">
        <title>Genomic Encyclopedia of Type Strains, Phase IV (KMG-IV): sequencing the most valuable type-strain genomes for metagenomic binning, comparative biology and taxonomic classification.</title>
        <authorList>
            <person name="Goeker M."/>
        </authorList>
    </citation>
    <scope>NUCLEOTIDE SEQUENCE [LARGE SCALE GENOMIC DNA]</scope>
    <source>
        <strain evidence="2 3">DSM 28867</strain>
    </source>
</reference>
<sequence length="160" mass="17979">MKKIMQICSVGLLALGCVACNSSTKADTTAVCMMQTSIDDIQFKSIYTMEYNKEKEIVLSLQAEETYSNLDNELFSVNIRKDVGMKASELTSIEGLEALVRDETDAEYFKLEIDGEALDVEDMVSKYPEYKAWIKDGNMNIEMITNALIMEGYSCDLDSK</sequence>
<proteinExistence type="predicted"/>
<dbReference type="Proteomes" id="UP000294743">
    <property type="component" value="Unassembled WGS sequence"/>
</dbReference>
<organism evidence="2 3">
    <name type="scientific">Breznakia blatticola</name>
    <dbReference type="NCBI Taxonomy" id="1754012"/>
    <lineage>
        <taxon>Bacteria</taxon>
        <taxon>Bacillati</taxon>
        <taxon>Bacillota</taxon>
        <taxon>Erysipelotrichia</taxon>
        <taxon>Erysipelotrichales</taxon>
        <taxon>Erysipelotrichaceae</taxon>
        <taxon>Breznakia</taxon>
    </lineage>
</organism>
<comment type="caution">
    <text evidence="2">The sequence shown here is derived from an EMBL/GenBank/DDBJ whole genome shotgun (WGS) entry which is preliminary data.</text>
</comment>
<evidence type="ECO:0000313" key="3">
    <source>
        <dbReference type="Proteomes" id="UP000294743"/>
    </source>
</evidence>
<dbReference type="EMBL" id="SODD01000019">
    <property type="protein sequence ID" value="TDW16847.1"/>
    <property type="molecule type" value="Genomic_DNA"/>
</dbReference>
<feature type="chain" id="PRO_5020394578" description="DUF1307 domain-containing protein" evidence="1">
    <location>
        <begin position="27"/>
        <end position="160"/>
    </location>
</feature>
<accession>A0A4R7ZGQ2</accession>
<evidence type="ECO:0008006" key="4">
    <source>
        <dbReference type="Google" id="ProtNLM"/>
    </source>
</evidence>
<evidence type="ECO:0000256" key="1">
    <source>
        <dbReference type="SAM" id="SignalP"/>
    </source>
</evidence>
<feature type="signal peptide" evidence="1">
    <location>
        <begin position="1"/>
        <end position="26"/>
    </location>
</feature>
<dbReference type="RefSeq" id="WP_134169628.1">
    <property type="nucleotide sequence ID" value="NZ_SODD01000019.1"/>
</dbReference>